<dbReference type="NCBIfam" id="TIGR00796">
    <property type="entry name" value="livcs"/>
    <property type="match status" value="1"/>
</dbReference>
<dbReference type="STRING" id="544718.AAX25_01346"/>
<dbReference type="Pfam" id="PF05525">
    <property type="entry name" value="Branch_AA_trans"/>
    <property type="match status" value="1"/>
</dbReference>
<dbReference type="GO" id="GO:0005304">
    <property type="term" value="F:L-valine transmembrane transporter activity"/>
    <property type="evidence" value="ECO:0007669"/>
    <property type="project" value="TreeGrafter"/>
</dbReference>
<dbReference type="PANTHER" id="PTHR30588:SF0">
    <property type="entry name" value="BRANCHED-CHAIN AMINO ACID PERMEASE BRNQ"/>
    <property type="match status" value="1"/>
</dbReference>
<dbReference type="InterPro" id="IPR004685">
    <property type="entry name" value="Brnchd-chn_aa_trnsp_Livcs"/>
</dbReference>
<keyword evidence="5 9" id="KW-0812">Transmembrane</keyword>
<feature type="transmembrane region" description="Helical" evidence="9">
    <location>
        <begin position="281"/>
        <end position="307"/>
    </location>
</feature>
<keyword evidence="8 9" id="KW-0472">Membrane</keyword>
<evidence type="ECO:0000256" key="6">
    <source>
        <dbReference type="ARBA" id="ARBA00022970"/>
    </source>
</evidence>
<feature type="transmembrane region" description="Helical" evidence="9">
    <location>
        <begin position="374"/>
        <end position="395"/>
    </location>
</feature>
<evidence type="ECO:0000313" key="10">
    <source>
        <dbReference type="EMBL" id="OCL99302.1"/>
    </source>
</evidence>
<organism evidence="10 11">
    <name type="scientific">Aliarcobacter thereius</name>
    <dbReference type="NCBI Taxonomy" id="544718"/>
    <lineage>
        <taxon>Bacteria</taxon>
        <taxon>Pseudomonadati</taxon>
        <taxon>Campylobacterota</taxon>
        <taxon>Epsilonproteobacteria</taxon>
        <taxon>Campylobacterales</taxon>
        <taxon>Arcobacteraceae</taxon>
        <taxon>Aliarcobacter</taxon>
    </lineage>
</organism>
<evidence type="ECO:0000256" key="2">
    <source>
        <dbReference type="ARBA" id="ARBA00008540"/>
    </source>
</evidence>
<sequence length="431" mass="47784">MIENRPRVIRDTLILGFAIFSMYFGAGNVIFPPYLGLISSSDWIISFIAYFITDIGFATIAMFAILKAGGNVDNLTSKLGIVNGKILMSIVILCIGPLIALPRTGAVTYEMLIVPYFGDNIYNSIITSSLYFSLILLFTLKPNSMIEILGKVLSPLLFISLIVLIIKGIFFPLGDIQENDLKDTIFFDGLILGYQTLDLLAAIAFGIIIVNLLKSKGYKEGKTTFKIVGYASLIAAFVIMIVYLGLTYLGATTSSFYTADIEKVSLLHNIIFKLFGKDGAIVLAFVVFLACFTTGAALVSVTSQFFSKLSKGKLSYRKLVVITSLFATVITNFGLESIINFAVPILFTVYPAAIILVFLIFFDKYYKSQNVYKYASFSAVIYSIIEFISNNYYKIEFISNMPLYKEGLSWILIAVIFGFIGNFVKEKKTLI</sequence>
<feature type="transmembrane region" description="Helical" evidence="9">
    <location>
        <begin position="191"/>
        <end position="213"/>
    </location>
</feature>
<comment type="subcellular location">
    <subcellularLocation>
        <location evidence="1">Cell membrane</location>
        <topology evidence="1">Multi-pass membrane protein</topology>
    </subcellularLocation>
</comment>
<feature type="transmembrane region" description="Helical" evidence="9">
    <location>
        <begin position="121"/>
        <end position="140"/>
    </location>
</feature>
<evidence type="ECO:0000256" key="1">
    <source>
        <dbReference type="ARBA" id="ARBA00004651"/>
    </source>
</evidence>
<dbReference type="AlphaFoldDB" id="A0A1C0B6Z3"/>
<comment type="caution">
    <text evidence="10">The sequence shown here is derived from an EMBL/GenBank/DDBJ whole genome shotgun (WGS) entry which is preliminary data.</text>
</comment>
<dbReference type="GO" id="GO:0015190">
    <property type="term" value="F:L-leucine transmembrane transporter activity"/>
    <property type="evidence" value="ECO:0007669"/>
    <property type="project" value="TreeGrafter"/>
</dbReference>
<feature type="transmembrane region" description="Helical" evidence="9">
    <location>
        <begin position="341"/>
        <end position="362"/>
    </location>
</feature>
<dbReference type="GO" id="GO:0015188">
    <property type="term" value="F:L-isoleucine transmembrane transporter activity"/>
    <property type="evidence" value="ECO:0007669"/>
    <property type="project" value="TreeGrafter"/>
</dbReference>
<feature type="transmembrane region" description="Helical" evidence="9">
    <location>
        <begin position="319"/>
        <end position="335"/>
    </location>
</feature>
<dbReference type="RefSeq" id="WP_066186164.1">
    <property type="nucleotide sequence ID" value="NZ_LCUJ01000003.1"/>
</dbReference>
<evidence type="ECO:0000256" key="5">
    <source>
        <dbReference type="ARBA" id="ARBA00022692"/>
    </source>
</evidence>
<evidence type="ECO:0000256" key="4">
    <source>
        <dbReference type="ARBA" id="ARBA00022475"/>
    </source>
</evidence>
<feature type="transmembrane region" description="Helical" evidence="9">
    <location>
        <begin position="407"/>
        <end position="424"/>
    </location>
</feature>
<evidence type="ECO:0000256" key="8">
    <source>
        <dbReference type="ARBA" id="ARBA00023136"/>
    </source>
</evidence>
<evidence type="ECO:0000313" key="11">
    <source>
        <dbReference type="Proteomes" id="UP000093281"/>
    </source>
</evidence>
<reference evidence="11" key="1">
    <citation type="submission" date="2015-05" db="EMBL/GenBank/DDBJ databases">
        <authorList>
            <person name="Rovetto F."/>
            <person name="Cocolin L."/>
            <person name="Illeghems K."/>
            <person name="Van Nieuwerburgh F."/>
            <person name="Houf K."/>
        </authorList>
    </citation>
    <scope>NUCLEOTIDE SEQUENCE [LARGE SCALE GENOMIC DNA]</scope>
    <source>
        <strain evidence="11">DU22</strain>
    </source>
</reference>
<keyword evidence="3" id="KW-0813">Transport</keyword>
<keyword evidence="6" id="KW-0029">Amino-acid transport</keyword>
<feature type="transmembrane region" description="Helical" evidence="9">
    <location>
        <begin position="152"/>
        <end position="171"/>
    </location>
</feature>
<name>A0A1C0B6Z3_9BACT</name>
<evidence type="ECO:0000256" key="3">
    <source>
        <dbReference type="ARBA" id="ARBA00022448"/>
    </source>
</evidence>
<feature type="transmembrane region" description="Helical" evidence="9">
    <location>
        <begin position="43"/>
        <end position="66"/>
    </location>
</feature>
<dbReference type="GO" id="GO:0005886">
    <property type="term" value="C:plasma membrane"/>
    <property type="evidence" value="ECO:0007669"/>
    <property type="project" value="UniProtKB-SubCell"/>
</dbReference>
<feature type="transmembrane region" description="Helical" evidence="9">
    <location>
        <begin position="78"/>
        <end position="101"/>
    </location>
</feature>
<accession>A0A1C0B6Z3</accession>
<proteinExistence type="inferred from homology"/>
<evidence type="ECO:0000256" key="7">
    <source>
        <dbReference type="ARBA" id="ARBA00022989"/>
    </source>
</evidence>
<dbReference type="GO" id="GO:0015818">
    <property type="term" value="P:isoleucine transport"/>
    <property type="evidence" value="ECO:0007669"/>
    <property type="project" value="TreeGrafter"/>
</dbReference>
<gene>
    <name evidence="10" type="primary">brnQ</name>
    <name evidence="10" type="ORF">AAX29_01114</name>
</gene>
<dbReference type="PANTHER" id="PTHR30588">
    <property type="entry name" value="BRANCHED-CHAIN AMINO ACID TRANSPORT SYSTEM 2 CARRIER PROTEIN"/>
    <property type="match status" value="1"/>
</dbReference>
<dbReference type="GO" id="GO:0015820">
    <property type="term" value="P:L-leucine transport"/>
    <property type="evidence" value="ECO:0007669"/>
    <property type="project" value="TreeGrafter"/>
</dbReference>
<keyword evidence="7 9" id="KW-1133">Transmembrane helix</keyword>
<feature type="transmembrane region" description="Helical" evidence="9">
    <location>
        <begin position="225"/>
        <end position="246"/>
    </location>
</feature>
<comment type="similarity">
    <text evidence="2">Belongs to the branched chain amino acid transporter family.</text>
</comment>
<dbReference type="Proteomes" id="UP000093281">
    <property type="component" value="Unassembled WGS sequence"/>
</dbReference>
<feature type="transmembrane region" description="Helical" evidence="9">
    <location>
        <begin position="12"/>
        <end position="31"/>
    </location>
</feature>
<evidence type="ECO:0000256" key="9">
    <source>
        <dbReference type="SAM" id="Phobius"/>
    </source>
</evidence>
<dbReference type="EMBL" id="LCUJ01000003">
    <property type="protein sequence ID" value="OCL99302.1"/>
    <property type="molecule type" value="Genomic_DNA"/>
</dbReference>
<keyword evidence="4" id="KW-1003">Cell membrane</keyword>
<protein>
    <submittedName>
        <fullName evidence="10">Branched-chain amino acid transport system 2 carrier protein</fullName>
    </submittedName>
</protein>
<dbReference type="PATRIC" id="fig|544718.51.peg.1089"/>